<keyword evidence="1" id="KW-0575">Peroxidase</keyword>
<dbReference type="EMBL" id="JBHSPU010000043">
    <property type="protein sequence ID" value="MFC5918684.1"/>
    <property type="molecule type" value="Genomic_DNA"/>
</dbReference>
<keyword evidence="4" id="KW-1185">Reference proteome</keyword>
<dbReference type="Proteomes" id="UP001596200">
    <property type="component" value="Unassembled WGS sequence"/>
</dbReference>
<dbReference type="PRINTS" id="PR00412">
    <property type="entry name" value="EPOXHYDRLASE"/>
</dbReference>
<comment type="caution">
    <text evidence="3">The sequence shown here is derived from an EMBL/GenBank/DDBJ whole genome shotgun (WGS) entry which is preliminary data.</text>
</comment>
<accession>A0ABW1GUZ7</accession>
<dbReference type="InterPro" id="IPR050471">
    <property type="entry name" value="AB_hydrolase"/>
</dbReference>
<evidence type="ECO:0000259" key="2">
    <source>
        <dbReference type="Pfam" id="PF00561"/>
    </source>
</evidence>
<dbReference type="SUPFAM" id="SSF53474">
    <property type="entry name" value="alpha/beta-Hydrolases"/>
    <property type="match status" value="1"/>
</dbReference>
<dbReference type="GO" id="GO:0016787">
    <property type="term" value="F:hydrolase activity"/>
    <property type="evidence" value="ECO:0007669"/>
    <property type="project" value="UniProtKB-KW"/>
</dbReference>
<dbReference type="InterPro" id="IPR029058">
    <property type="entry name" value="AB_hydrolase_fold"/>
</dbReference>
<evidence type="ECO:0000313" key="3">
    <source>
        <dbReference type="EMBL" id="MFC5918684.1"/>
    </source>
</evidence>
<protein>
    <submittedName>
        <fullName evidence="3">Alpha/beta fold hydrolase</fullName>
    </submittedName>
</protein>
<dbReference type="PRINTS" id="PR00111">
    <property type="entry name" value="ABHYDROLASE"/>
</dbReference>
<evidence type="ECO:0000313" key="4">
    <source>
        <dbReference type="Proteomes" id="UP001596200"/>
    </source>
</evidence>
<dbReference type="PANTHER" id="PTHR43433:SF5">
    <property type="entry name" value="AB HYDROLASE-1 DOMAIN-CONTAINING PROTEIN"/>
    <property type="match status" value="1"/>
</dbReference>
<reference evidence="4" key="1">
    <citation type="journal article" date="2019" name="Int. J. Syst. Evol. Microbiol.">
        <title>The Global Catalogue of Microorganisms (GCM) 10K type strain sequencing project: providing services to taxonomists for standard genome sequencing and annotation.</title>
        <authorList>
            <consortium name="The Broad Institute Genomics Platform"/>
            <consortium name="The Broad Institute Genome Sequencing Center for Infectious Disease"/>
            <person name="Wu L."/>
            <person name="Ma J."/>
        </authorList>
    </citation>
    <scope>NUCLEOTIDE SEQUENCE [LARGE SCALE GENOMIC DNA]</scope>
    <source>
        <strain evidence="4">JCM 4147</strain>
    </source>
</reference>
<sequence>MPFVSTNGIRLSYQRAGQGEPVLLIMGSGAAGHVWTLHQTPALHRAGYETVVFDNRGIGASDAPAGKYTLADMVEDTRGLIEALDLGPCRIVGTSLGSMIAQELALESPHLVRSAVLLATRARSDRMRRALAAAEQVMREGDVELPPRYEAVRSVLEMLSPATLNDDAAVASWLEIFELTGGGNDTADGQAWVSNADDRRAALRTVTVPCRAIAFADDLICPPHLVAEVAEAIPGCDFVEIPDSGHLGNLERPDAVNAAIVEFLDKY</sequence>
<name>A0ABW1GUZ7_9ACTN</name>
<feature type="domain" description="AB hydrolase-1" evidence="2">
    <location>
        <begin position="21"/>
        <end position="253"/>
    </location>
</feature>
<dbReference type="Gene3D" id="3.40.50.1820">
    <property type="entry name" value="alpha/beta hydrolase"/>
    <property type="match status" value="1"/>
</dbReference>
<proteinExistence type="predicted"/>
<gene>
    <name evidence="3" type="ORF">ACFP1B_35420</name>
</gene>
<organism evidence="3 4">
    <name type="scientific">Streptomyces pulveraceus</name>
    <dbReference type="NCBI Taxonomy" id="68258"/>
    <lineage>
        <taxon>Bacteria</taxon>
        <taxon>Bacillati</taxon>
        <taxon>Actinomycetota</taxon>
        <taxon>Actinomycetes</taxon>
        <taxon>Kitasatosporales</taxon>
        <taxon>Streptomycetaceae</taxon>
        <taxon>Streptomyces</taxon>
    </lineage>
</organism>
<dbReference type="InterPro" id="IPR000639">
    <property type="entry name" value="Epox_hydrolase-like"/>
</dbReference>
<keyword evidence="1" id="KW-0560">Oxidoreductase</keyword>
<dbReference type="InterPro" id="IPR000073">
    <property type="entry name" value="AB_hydrolase_1"/>
</dbReference>
<keyword evidence="3" id="KW-0378">Hydrolase</keyword>
<dbReference type="Pfam" id="PF00561">
    <property type="entry name" value="Abhydrolase_1"/>
    <property type="match status" value="1"/>
</dbReference>
<dbReference type="PANTHER" id="PTHR43433">
    <property type="entry name" value="HYDROLASE, ALPHA/BETA FOLD FAMILY PROTEIN"/>
    <property type="match status" value="1"/>
</dbReference>
<dbReference type="RefSeq" id="WP_344517514.1">
    <property type="nucleotide sequence ID" value="NZ_BAAATU010000070.1"/>
</dbReference>
<evidence type="ECO:0000256" key="1">
    <source>
        <dbReference type="ARBA" id="ARBA00022559"/>
    </source>
</evidence>